<evidence type="ECO:0000313" key="11">
    <source>
        <dbReference type="RefSeq" id="XP_006815653.1"/>
    </source>
</evidence>
<evidence type="ECO:0000256" key="8">
    <source>
        <dbReference type="SAM" id="Phobius"/>
    </source>
</evidence>
<keyword evidence="7" id="KW-0297">G-protein coupled receptor</keyword>
<evidence type="ECO:0000259" key="9">
    <source>
        <dbReference type="PROSITE" id="PS50262"/>
    </source>
</evidence>
<dbReference type="InterPro" id="IPR017452">
    <property type="entry name" value="GPCR_Rhodpsn_7TM"/>
</dbReference>
<feature type="transmembrane region" description="Helical" evidence="8">
    <location>
        <begin position="56"/>
        <end position="81"/>
    </location>
</feature>
<feature type="transmembrane region" description="Helical" evidence="8">
    <location>
        <begin position="23"/>
        <end position="44"/>
    </location>
</feature>
<dbReference type="Gene3D" id="1.20.1070.10">
    <property type="entry name" value="Rhodopsin 7-helix transmembrane proteins"/>
    <property type="match status" value="1"/>
</dbReference>
<keyword evidence="5 8" id="KW-0472">Membrane</keyword>
<dbReference type="PANTHER" id="PTHR24241">
    <property type="entry name" value="NEUROPEPTIDE RECEPTOR-RELATED G-PROTEIN COUPLED RECEPTOR"/>
    <property type="match status" value="1"/>
</dbReference>
<keyword evidence="7" id="KW-0807">Transducer</keyword>
<dbReference type="Proteomes" id="UP000694865">
    <property type="component" value="Unplaced"/>
</dbReference>
<dbReference type="Pfam" id="PF00001">
    <property type="entry name" value="7tm_1"/>
    <property type="match status" value="1"/>
</dbReference>
<feature type="domain" description="G-protein coupled receptors family 1 profile" evidence="9">
    <location>
        <begin position="36"/>
        <end position="216"/>
    </location>
</feature>
<evidence type="ECO:0000256" key="5">
    <source>
        <dbReference type="ARBA" id="ARBA00023136"/>
    </source>
</evidence>
<gene>
    <name evidence="11" type="primary">LOC100368273</name>
</gene>
<sequence length="354" mass="40218">MDYSSYEGYVDKFTEPRVINGLIVAYTLVFVPCILGNVLVIYVVSANRSMRTVTNFFLANLAVSDLCVGIFCILPSMFYYISPSWFLGDIMCKLMFFMRGVTPSVSIVLLTVISVERFIAITLPMHSRRILTLTRMRVVIVFVWILGLGYNAPLLFIYSASPLPMFGNNTLCVVDMYSRPSLLMFTSVGANLNTVLWYLLPLTIMLILYSIIARRLWISSGRGHMSLSEPSKKVKKKDKNYKPSNLHEKGCLINYTRGTKRKNGIYASPVVQHLQASRDQSDISDISSASSEGSIRVEPRRLRKTNFVLFKQVDRCREKESEAQCSANFKDSKDEINKISDSMNSSRERYSNLQ</sequence>
<name>A0ABM0M6L2_SACKO</name>
<proteinExistence type="inferred from homology"/>
<keyword evidence="3 7" id="KW-0812">Transmembrane</keyword>
<dbReference type="InterPro" id="IPR000276">
    <property type="entry name" value="GPCR_Rhodpsn"/>
</dbReference>
<dbReference type="GeneID" id="100368273"/>
<organism evidence="10 11">
    <name type="scientific">Saccoglossus kowalevskii</name>
    <name type="common">Acorn worm</name>
    <dbReference type="NCBI Taxonomy" id="10224"/>
    <lineage>
        <taxon>Eukaryota</taxon>
        <taxon>Metazoa</taxon>
        <taxon>Hemichordata</taxon>
        <taxon>Enteropneusta</taxon>
        <taxon>Harrimaniidae</taxon>
        <taxon>Saccoglossus</taxon>
    </lineage>
</organism>
<dbReference type="RefSeq" id="XP_006815653.1">
    <property type="nucleotide sequence ID" value="XM_006815590.1"/>
</dbReference>
<evidence type="ECO:0000256" key="2">
    <source>
        <dbReference type="ARBA" id="ARBA00022475"/>
    </source>
</evidence>
<comment type="similarity">
    <text evidence="7">Belongs to the G-protein coupled receptor 1 family.</text>
</comment>
<feature type="transmembrane region" description="Helical" evidence="8">
    <location>
        <begin position="101"/>
        <end position="126"/>
    </location>
</feature>
<keyword evidence="6 7" id="KW-0675">Receptor</keyword>
<dbReference type="SUPFAM" id="SSF81321">
    <property type="entry name" value="Family A G protein-coupled receptor-like"/>
    <property type="match status" value="1"/>
</dbReference>
<accession>A0ABM0M6L2</accession>
<reference evidence="11" key="1">
    <citation type="submission" date="2025-08" db="UniProtKB">
        <authorList>
            <consortium name="RefSeq"/>
        </authorList>
    </citation>
    <scope>IDENTIFICATION</scope>
    <source>
        <tissue evidence="11">Testes</tissue>
    </source>
</reference>
<evidence type="ECO:0000256" key="7">
    <source>
        <dbReference type="RuleBase" id="RU000688"/>
    </source>
</evidence>
<evidence type="ECO:0000256" key="3">
    <source>
        <dbReference type="ARBA" id="ARBA00022692"/>
    </source>
</evidence>
<keyword evidence="2" id="KW-1003">Cell membrane</keyword>
<keyword evidence="4 8" id="KW-1133">Transmembrane helix</keyword>
<evidence type="ECO:0000256" key="6">
    <source>
        <dbReference type="ARBA" id="ARBA00023170"/>
    </source>
</evidence>
<evidence type="ECO:0000256" key="1">
    <source>
        <dbReference type="ARBA" id="ARBA00004651"/>
    </source>
</evidence>
<feature type="transmembrane region" description="Helical" evidence="8">
    <location>
        <begin position="138"/>
        <end position="158"/>
    </location>
</feature>
<evidence type="ECO:0000256" key="4">
    <source>
        <dbReference type="ARBA" id="ARBA00022989"/>
    </source>
</evidence>
<protein>
    <submittedName>
        <fullName evidence="11">Pyroglutamylated RFamide peptide receptor-like</fullName>
    </submittedName>
</protein>
<dbReference type="PRINTS" id="PR00237">
    <property type="entry name" value="GPCRRHODOPSN"/>
</dbReference>
<dbReference type="PROSITE" id="PS00237">
    <property type="entry name" value="G_PROTEIN_RECEP_F1_1"/>
    <property type="match status" value="1"/>
</dbReference>
<evidence type="ECO:0000313" key="10">
    <source>
        <dbReference type="Proteomes" id="UP000694865"/>
    </source>
</evidence>
<feature type="transmembrane region" description="Helical" evidence="8">
    <location>
        <begin position="195"/>
        <end position="217"/>
    </location>
</feature>
<dbReference type="PANTHER" id="PTHR24241:SF194">
    <property type="entry name" value="TRISSIN RECEPTOR"/>
    <property type="match status" value="1"/>
</dbReference>
<dbReference type="PROSITE" id="PS50262">
    <property type="entry name" value="G_PROTEIN_RECEP_F1_2"/>
    <property type="match status" value="1"/>
</dbReference>
<comment type="subcellular location">
    <subcellularLocation>
        <location evidence="1">Cell membrane</location>
        <topology evidence="1">Multi-pass membrane protein</topology>
    </subcellularLocation>
</comment>
<keyword evidence="10" id="KW-1185">Reference proteome</keyword>